<evidence type="ECO:0000313" key="2">
    <source>
        <dbReference type="Proteomes" id="UP000186176"/>
    </source>
</evidence>
<gene>
    <name evidence="1" type="ORF">cubi_00416</name>
</gene>
<proteinExistence type="predicted"/>
<dbReference type="Proteomes" id="UP000186176">
    <property type="component" value="Unassembled WGS sequence"/>
</dbReference>
<dbReference type="AlphaFoldDB" id="A0A1J4MHW7"/>
<sequence>MYNKTVIHEDEYEIHNDVSSLYHEIHQHSSRKMLKQLNNLKQVRFDSSPPEVFEYEALDPENLLNDNYYQINFNNKSQGISNNDSFDFSEIENHSNIYENELSRSENNPLTLPIPNRKEIFELENYPSDLNQNNNFQIVEPLKAEDILSIDGKFIQKTKLSDKIYDSSSEQDSKFTLPNDNWINLKDIRLEIDKISVNKESNNGFSNNIISKDHPTTSDQFNNPDFFDMQSTTESLSFL</sequence>
<evidence type="ECO:0000313" key="1">
    <source>
        <dbReference type="EMBL" id="OII72421.1"/>
    </source>
</evidence>
<dbReference type="RefSeq" id="XP_028873919.1">
    <property type="nucleotide sequence ID" value="XM_029017430.1"/>
</dbReference>
<accession>A0A1J4MHW7</accession>
<dbReference type="OrthoDB" id="341944at2759"/>
<comment type="caution">
    <text evidence="1">The sequence shown here is derived from an EMBL/GenBank/DDBJ whole genome shotgun (WGS) entry which is preliminary data.</text>
</comment>
<keyword evidence="2" id="KW-1185">Reference proteome</keyword>
<dbReference type="GeneID" id="39977209"/>
<dbReference type="EMBL" id="LRBP01000022">
    <property type="protein sequence ID" value="OII72421.1"/>
    <property type="molecule type" value="Genomic_DNA"/>
</dbReference>
<organism evidence="1 2">
    <name type="scientific">Cryptosporidium ubiquitum</name>
    <dbReference type="NCBI Taxonomy" id="857276"/>
    <lineage>
        <taxon>Eukaryota</taxon>
        <taxon>Sar</taxon>
        <taxon>Alveolata</taxon>
        <taxon>Apicomplexa</taxon>
        <taxon>Conoidasida</taxon>
        <taxon>Coccidia</taxon>
        <taxon>Eucoccidiorida</taxon>
        <taxon>Eimeriorina</taxon>
        <taxon>Cryptosporidiidae</taxon>
        <taxon>Cryptosporidium</taxon>
    </lineage>
</organism>
<name>A0A1J4MHW7_9CRYT</name>
<protein>
    <submittedName>
        <fullName evidence="1">Uncharacterized protein</fullName>
    </submittedName>
</protein>
<dbReference type="VEuPathDB" id="CryptoDB:cubi_00416"/>
<reference evidence="1 2" key="1">
    <citation type="submission" date="2016-10" db="EMBL/GenBank/DDBJ databases">
        <title>Reductive evolution of mitochondrial metabolism and differential evolution of invasion-related proteins in Cryptosporidium.</title>
        <authorList>
            <person name="Liu S."/>
            <person name="Roellig D.M."/>
            <person name="Guo Y."/>
            <person name="Li N."/>
            <person name="Frace M.A."/>
            <person name="Tang K."/>
            <person name="Zhang L."/>
            <person name="Feng Y."/>
            <person name="Xiao L."/>
        </authorList>
    </citation>
    <scope>NUCLEOTIDE SEQUENCE [LARGE SCALE GENOMIC DNA]</scope>
    <source>
        <strain evidence="1">39726</strain>
    </source>
</reference>